<evidence type="ECO:0000259" key="5">
    <source>
        <dbReference type="PROSITE" id="PS50966"/>
    </source>
</evidence>
<comment type="caution">
    <text evidence="6">The sequence shown here is derived from an EMBL/GenBank/DDBJ whole genome shotgun (WGS) entry which is preliminary data.</text>
</comment>
<dbReference type="Pfam" id="PF04434">
    <property type="entry name" value="SWIM"/>
    <property type="match status" value="1"/>
</dbReference>
<dbReference type="InterPro" id="IPR007527">
    <property type="entry name" value="Znf_SWIM"/>
</dbReference>
<reference evidence="6 7" key="2">
    <citation type="submission" date="2019-11" db="EMBL/GenBank/DDBJ databases">
        <title>A de novo genome assembly of a pear dwarfing rootstock.</title>
        <authorList>
            <person name="Wang F."/>
            <person name="Wang J."/>
            <person name="Li S."/>
            <person name="Zhang Y."/>
            <person name="Fang M."/>
            <person name="Ma L."/>
            <person name="Zhao Y."/>
            <person name="Jiang S."/>
        </authorList>
    </citation>
    <scope>NUCLEOTIDE SEQUENCE [LARGE SCALE GENOMIC DNA]</scope>
    <source>
        <strain evidence="6">S2</strain>
        <tissue evidence="6">Leaf</tissue>
    </source>
</reference>
<dbReference type="PANTHER" id="PTHR47718">
    <property type="entry name" value="OS01G0519700 PROTEIN"/>
    <property type="match status" value="1"/>
</dbReference>
<dbReference type="AlphaFoldDB" id="A0A5N5G2W1"/>
<feature type="domain" description="SWIM-type" evidence="5">
    <location>
        <begin position="394"/>
        <end position="430"/>
    </location>
</feature>
<dbReference type="InterPro" id="IPR018289">
    <property type="entry name" value="MULE_transposase_dom"/>
</dbReference>
<keyword evidence="7" id="KW-1185">Reference proteome</keyword>
<evidence type="ECO:0000256" key="3">
    <source>
        <dbReference type="ARBA" id="ARBA00022833"/>
    </source>
</evidence>
<evidence type="ECO:0000256" key="1">
    <source>
        <dbReference type="ARBA" id="ARBA00022723"/>
    </source>
</evidence>
<evidence type="ECO:0000256" key="4">
    <source>
        <dbReference type="PROSITE-ProRule" id="PRU00325"/>
    </source>
</evidence>
<dbReference type="Pfam" id="PF10551">
    <property type="entry name" value="MULE"/>
    <property type="match status" value="1"/>
</dbReference>
<name>A0A5N5G2W1_9ROSA</name>
<sequence>MNKNCSALKCGCKASMRIVHDRWSNKWKISMFKDVHNHKPVTPERRMKMKSNKVMPKAARVLTETFHEENLPIAKVSSIFGGTHIRFNKRDCYNHLRNVRHRQLDGATNFFWVDAWSCMAYHYFGDVVTFDTTYMTNKYDMPFTPFTGVNHHWQSIQFGCALLQDETEVTFFMTWLEAMGERHPITIITDQDLAMKGAIAKVFPNTHHQLCLWHIKKKFVEKLSHVYFKKSKFKIEMKKCTRKTYKIDDFEVKWKALMKEYGLENDEWLKSLYEMRSSWVPNTTGRSEGINSFFDGFVTPTTNLREFVVKYEQALKKIMEREGDEDFESKHKYRIVNEGEFLLQHAASLYTRNVFNKFKDEWSKVNRYKVEEMPRDNEYHTYVVKSKLGEQEEFVVKLNVQTHEGTCECQNFEFVGILCRHLLKVFVRMDADTIPKHFDFAKVEARSKQI</sequence>
<dbReference type="GO" id="GO:0008270">
    <property type="term" value="F:zinc ion binding"/>
    <property type="evidence" value="ECO:0007669"/>
    <property type="project" value="UniProtKB-KW"/>
</dbReference>
<dbReference type="InterPro" id="IPR006564">
    <property type="entry name" value="Znf_PMZ"/>
</dbReference>
<keyword evidence="1" id="KW-0479">Metal-binding</keyword>
<dbReference type="PROSITE" id="PS50966">
    <property type="entry name" value="ZF_SWIM"/>
    <property type="match status" value="1"/>
</dbReference>
<dbReference type="Proteomes" id="UP000327157">
    <property type="component" value="Unassembled WGS sequence"/>
</dbReference>
<evidence type="ECO:0000256" key="2">
    <source>
        <dbReference type="ARBA" id="ARBA00022771"/>
    </source>
</evidence>
<dbReference type="EMBL" id="SMOL01000534">
    <property type="protein sequence ID" value="KAB2609663.1"/>
    <property type="molecule type" value="Genomic_DNA"/>
</dbReference>
<evidence type="ECO:0000313" key="7">
    <source>
        <dbReference type="Proteomes" id="UP000327157"/>
    </source>
</evidence>
<organism evidence="6 7">
    <name type="scientific">Pyrus ussuriensis x Pyrus communis</name>
    <dbReference type="NCBI Taxonomy" id="2448454"/>
    <lineage>
        <taxon>Eukaryota</taxon>
        <taxon>Viridiplantae</taxon>
        <taxon>Streptophyta</taxon>
        <taxon>Embryophyta</taxon>
        <taxon>Tracheophyta</taxon>
        <taxon>Spermatophyta</taxon>
        <taxon>Magnoliopsida</taxon>
        <taxon>eudicotyledons</taxon>
        <taxon>Gunneridae</taxon>
        <taxon>Pentapetalae</taxon>
        <taxon>rosids</taxon>
        <taxon>fabids</taxon>
        <taxon>Rosales</taxon>
        <taxon>Rosaceae</taxon>
        <taxon>Amygdaloideae</taxon>
        <taxon>Maleae</taxon>
        <taxon>Pyrus</taxon>
    </lineage>
</organism>
<reference evidence="6 7" key="1">
    <citation type="submission" date="2019-09" db="EMBL/GenBank/DDBJ databases">
        <authorList>
            <person name="Ou C."/>
        </authorList>
    </citation>
    <scope>NUCLEOTIDE SEQUENCE [LARGE SCALE GENOMIC DNA]</scope>
    <source>
        <strain evidence="6">S2</strain>
        <tissue evidence="6">Leaf</tissue>
    </source>
</reference>
<dbReference type="SMART" id="SM00575">
    <property type="entry name" value="ZnF_PMZ"/>
    <property type="match status" value="1"/>
</dbReference>
<keyword evidence="2 4" id="KW-0863">Zinc-finger</keyword>
<protein>
    <submittedName>
        <fullName evidence="6">Protein FAR1-RELATED SEQUENCE 5-like</fullName>
    </submittedName>
</protein>
<dbReference type="OrthoDB" id="1738322at2759"/>
<evidence type="ECO:0000313" key="6">
    <source>
        <dbReference type="EMBL" id="KAB2609663.1"/>
    </source>
</evidence>
<proteinExistence type="predicted"/>
<accession>A0A5N5G2W1</accession>
<keyword evidence="3" id="KW-0862">Zinc</keyword>
<gene>
    <name evidence="6" type="ORF">D8674_037274</name>
</gene>
<dbReference type="PANTHER" id="PTHR47718:SF7">
    <property type="entry name" value="PROTEIN FAR1-RELATED SEQUENCE"/>
    <property type="match status" value="1"/>
</dbReference>